<dbReference type="EMBL" id="JRNU01000021">
    <property type="protein sequence ID" value="KGF51883.1"/>
    <property type="molecule type" value="Genomic_DNA"/>
</dbReference>
<keyword evidence="6" id="KW-1185">Reference proteome</keyword>
<dbReference type="Gene3D" id="2.40.170.20">
    <property type="entry name" value="TonB-dependent receptor, beta-barrel domain"/>
    <property type="match status" value="1"/>
</dbReference>
<evidence type="ECO:0000313" key="5">
    <source>
        <dbReference type="EMBL" id="KGF51883.1"/>
    </source>
</evidence>
<name>A0A096AXR6_9BACT</name>
<reference evidence="5 6" key="1">
    <citation type="submission" date="2014-07" db="EMBL/GenBank/DDBJ databases">
        <authorList>
            <person name="McCorrison J."/>
            <person name="Sanka R."/>
            <person name="Torralba M."/>
            <person name="Gillis M."/>
            <person name="Haft D.H."/>
            <person name="Methe B."/>
            <person name="Sutton G."/>
            <person name="Nelson K.E."/>
        </authorList>
    </citation>
    <scope>NUCLEOTIDE SEQUENCE [LARGE SCALE GENOMIC DNA]</scope>
    <source>
        <strain evidence="5 6">DNF00058</strain>
    </source>
</reference>
<dbReference type="Proteomes" id="UP000029614">
    <property type="component" value="Unassembled WGS sequence"/>
</dbReference>
<evidence type="ECO:0000256" key="1">
    <source>
        <dbReference type="ARBA" id="ARBA00004442"/>
    </source>
</evidence>
<dbReference type="Pfam" id="PF00593">
    <property type="entry name" value="TonB_dep_Rec_b-barrel"/>
    <property type="match status" value="1"/>
</dbReference>
<gene>
    <name evidence="5" type="ORF">HMPREF9302_05645</name>
</gene>
<evidence type="ECO:0000256" key="3">
    <source>
        <dbReference type="ARBA" id="ARBA00023237"/>
    </source>
</evidence>
<keyword evidence="3" id="KW-0998">Cell outer membrane</keyword>
<keyword evidence="2" id="KW-0472">Membrane</keyword>
<comment type="subcellular location">
    <subcellularLocation>
        <location evidence="1">Cell outer membrane</location>
    </subcellularLocation>
</comment>
<feature type="domain" description="TonB-dependent receptor-like beta-barrel" evidence="4">
    <location>
        <begin position="32"/>
        <end position="124"/>
    </location>
</feature>
<evidence type="ECO:0000259" key="4">
    <source>
        <dbReference type="Pfam" id="PF00593"/>
    </source>
</evidence>
<dbReference type="GO" id="GO:0009279">
    <property type="term" value="C:cell outer membrane"/>
    <property type="evidence" value="ECO:0007669"/>
    <property type="project" value="UniProtKB-SubCell"/>
</dbReference>
<comment type="caution">
    <text evidence="5">The sequence shown here is derived from an EMBL/GenBank/DDBJ whole genome shotgun (WGS) entry which is preliminary data.</text>
</comment>
<dbReference type="AlphaFoldDB" id="A0A096AXR6"/>
<protein>
    <recommendedName>
        <fullName evidence="4">TonB-dependent receptor-like beta-barrel domain-containing protein</fullName>
    </recommendedName>
</protein>
<dbReference type="InterPro" id="IPR000531">
    <property type="entry name" value="Beta-barrel_TonB"/>
</dbReference>
<proteinExistence type="predicted"/>
<evidence type="ECO:0000313" key="6">
    <source>
        <dbReference type="Proteomes" id="UP000029614"/>
    </source>
</evidence>
<accession>A0A096AXR6</accession>
<dbReference type="InterPro" id="IPR036942">
    <property type="entry name" value="Beta-barrel_TonB_sf"/>
</dbReference>
<organism evidence="5 6">
    <name type="scientific">Prevotella amnii DNF00058</name>
    <dbReference type="NCBI Taxonomy" id="1401066"/>
    <lineage>
        <taxon>Bacteria</taxon>
        <taxon>Pseudomonadati</taxon>
        <taxon>Bacteroidota</taxon>
        <taxon>Bacteroidia</taxon>
        <taxon>Bacteroidales</taxon>
        <taxon>Prevotellaceae</taxon>
        <taxon>Prevotella</taxon>
    </lineage>
</organism>
<sequence length="188" mass="21225">MSIVWRLGGVQGYFTRLHETGLYIVSDEDSKQAPLYGKEYFSTSKKHANEWGLFVQDEWNITPKLTVVPGLRLDSHSSGEKYDIDKDLSDKSFEKQNSAFPSTSFSATTFNPRFAVKYEVAKNSKIKTISPFVLVNCRASKRLGVFTIYAGGKNIFSYIQDEKHLDDAAFMYAPVYGATWYAGVSIKL</sequence>
<evidence type="ECO:0000256" key="2">
    <source>
        <dbReference type="ARBA" id="ARBA00023136"/>
    </source>
</evidence>
<dbReference type="SUPFAM" id="SSF56935">
    <property type="entry name" value="Porins"/>
    <property type="match status" value="1"/>
</dbReference>